<dbReference type="HOGENOM" id="CLU_1300523_0_0_1"/>
<keyword evidence="3" id="KW-1185">Reference proteome</keyword>
<sequence>MKTTSWLKLLCLFLVFFLIFIFSVSYFIYTCHNDSLSRKVLKFNNELSQKHPVARSEVLCIMSPNRGDHYVYYTEKGEMYENIVDKIVSGTHILIAVDLDGCTFNACYAKNVLDKRGMCWICNIGTLLVGESVSVGYNKMIRFLRSLKLAPDVAVFFFVNDYDVVIRVVTDGKEVKRCVVKIGTYMGSRMALRTCLYLFHRCIQMDREPYEL</sequence>
<dbReference type="OMA" id="RMALRTC"/>
<feature type="transmembrane region" description="Helical" evidence="1">
    <location>
        <begin position="6"/>
        <end position="29"/>
    </location>
</feature>
<dbReference type="OrthoDB" id="10376535at2759"/>
<dbReference type="AlphaFoldDB" id="L2GSJ9"/>
<gene>
    <name evidence="2" type="ORF">VCUG_02235</name>
</gene>
<evidence type="ECO:0000313" key="2">
    <source>
        <dbReference type="EMBL" id="ELA46268.1"/>
    </source>
</evidence>
<accession>L2GSJ9</accession>
<keyword evidence="1" id="KW-0812">Transmembrane</keyword>
<dbReference type="EMBL" id="GL877453">
    <property type="protein sequence ID" value="ELA46268.1"/>
    <property type="molecule type" value="Genomic_DNA"/>
</dbReference>
<name>L2GSJ9_VAVCU</name>
<reference evidence="3" key="1">
    <citation type="submission" date="2011-03" db="EMBL/GenBank/DDBJ databases">
        <title>The genome sequence of Vavraia culicis strain floridensis.</title>
        <authorList>
            <consortium name="The Broad Institute Genome Sequencing Platform"/>
            <person name="Cuomo C."/>
            <person name="Becnel J."/>
            <person name="Sanscrainte N."/>
            <person name="Young S.K."/>
            <person name="Zeng Q."/>
            <person name="Gargeya S."/>
            <person name="Fitzgerald M."/>
            <person name="Haas B."/>
            <person name="Abouelleil A."/>
            <person name="Alvarado L."/>
            <person name="Arachchi H.M."/>
            <person name="Berlin A."/>
            <person name="Chapman S.B."/>
            <person name="Gearin G."/>
            <person name="Goldberg J."/>
            <person name="Griggs A."/>
            <person name="Gujja S."/>
            <person name="Hansen M."/>
            <person name="Heiman D."/>
            <person name="Howarth C."/>
            <person name="Larimer J."/>
            <person name="Lui A."/>
            <person name="MacDonald P.J.P."/>
            <person name="McCowen C."/>
            <person name="Montmayeur A."/>
            <person name="Murphy C."/>
            <person name="Neiman D."/>
            <person name="Pearson M."/>
            <person name="Priest M."/>
            <person name="Roberts A."/>
            <person name="Saif S."/>
            <person name="Shea T."/>
            <person name="Sisk P."/>
            <person name="Stolte C."/>
            <person name="Sykes S."/>
            <person name="Wortman J."/>
            <person name="Nusbaum C."/>
            <person name="Birren B."/>
        </authorList>
    </citation>
    <scope>NUCLEOTIDE SEQUENCE [LARGE SCALE GENOMIC DNA]</scope>
    <source>
        <strain evidence="3">floridensis</strain>
    </source>
</reference>
<keyword evidence="1" id="KW-0472">Membrane</keyword>
<organism evidence="2 3">
    <name type="scientific">Vavraia culicis (isolate floridensis)</name>
    <name type="common">Microsporidian parasite</name>
    <dbReference type="NCBI Taxonomy" id="948595"/>
    <lineage>
        <taxon>Eukaryota</taxon>
        <taxon>Fungi</taxon>
        <taxon>Fungi incertae sedis</taxon>
        <taxon>Microsporidia</taxon>
        <taxon>Pleistophoridae</taxon>
        <taxon>Vavraia</taxon>
    </lineage>
</organism>
<dbReference type="Proteomes" id="UP000011081">
    <property type="component" value="Unassembled WGS sequence"/>
</dbReference>
<evidence type="ECO:0000313" key="3">
    <source>
        <dbReference type="Proteomes" id="UP000011081"/>
    </source>
</evidence>
<dbReference type="InParanoid" id="L2GSJ9"/>
<evidence type="ECO:0000256" key="1">
    <source>
        <dbReference type="SAM" id="Phobius"/>
    </source>
</evidence>
<protein>
    <submittedName>
        <fullName evidence="2">Uncharacterized protein</fullName>
    </submittedName>
</protein>
<keyword evidence="1" id="KW-1133">Transmembrane helix</keyword>
<dbReference type="RefSeq" id="XP_008075245.1">
    <property type="nucleotide sequence ID" value="XM_008077054.1"/>
</dbReference>
<dbReference type="VEuPathDB" id="MicrosporidiaDB:VCUG_02235"/>
<proteinExistence type="predicted"/>
<dbReference type="GeneID" id="19880099"/>